<organism evidence="3 4">
    <name type="scientific">Nasonia vitripennis</name>
    <name type="common">Parasitic wasp</name>
    <dbReference type="NCBI Taxonomy" id="7425"/>
    <lineage>
        <taxon>Eukaryota</taxon>
        <taxon>Metazoa</taxon>
        <taxon>Ecdysozoa</taxon>
        <taxon>Arthropoda</taxon>
        <taxon>Hexapoda</taxon>
        <taxon>Insecta</taxon>
        <taxon>Pterygota</taxon>
        <taxon>Neoptera</taxon>
        <taxon>Endopterygota</taxon>
        <taxon>Hymenoptera</taxon>
        <taxon>Apocrita</taxon>
        <taxon>Proctotrupomorpha</taxon>
        <taxon>Chalcidoidea</taxon>
        <taxon>Pteromalidae</taxon>
        <taxon>Pteromalinae</taxon>
        <taxon>Nasonia</taxon>
    </lineage>
</organism>
<dbReference type="Proteomes" id="UP000002358">
    <property type="component" value="Chromosome 4"/>
</dbReference>
<feature type="region of interest" description="Disordered" evidence="1">
    <location>
        <begin position="487"/>
        <end position="507"/>
    </location>
</feature>
<dbReference type="InterPro" id="IPR011992">
    <property type="entry name" value="EF-hand-dom_pair"/>
</dbReference>
<feature type="domain" description="EF-hand" evidence="2">
    <location>
        <begin position="424"/>
        <end position="450"/>
    </location>
</feature>
<evidence type="ECO:0000313" key="3">
    <source>
        <dbReference type="EnsemblMetazoa" id="NP_001123289"/>
    </source>
</evidence>
<keyword evidence="4" id="KW-1185">Reference proteome</keyword>
<evidence type="ECO:0000256" key="1">
    <source>
        <dbReference type="SAM" id="MobiDB-lite"/>
    </source>
</evidence>
<sequence>MHSVWRTCNKIRATLNRIRANLWDCFVSFDTQGNHLISEQNFIAVLSGPLGKKIGLSNQEICELADYFRTQDGRIFYAQFCAVVHENNPQFESNFPFTTGQEWEDALQTDCLSLSEQRRLEIILSKIASLVNWRKHVLKPYFQDYELISKNCGVVSYAHFARLLYFLDITLASEEMNLLIKKFAKDSYTVNYVAFIKTIEEIQDFLKKHQCLDKGGDLKDGFPGRIIEVKLPKLSRPEIGKIKTACVFPKQLHFLPLDPNSKRIRDIQEIMLRLQEHALKNRIRVAQYFQDYDVFNVGRITKNQFERGFDEMRNSGLGKLYLAPEEIENLIAFYKDPNDMERICWRTFEDDIEQVFTIKHLHKHPNCKVISPSKEVKTLPRKGHQEWGCLKNVSQKEMKAIYERTLKKIIQRVKERRFSLRPYFRDFDKNNRGHVSRAQLRQALAVAAIPLTQGEISSLEFMYNNDIGFHYLDFVSELEQFADEFPDCDGKQSESRMSTSKQLERSEAPEEKDIDLILAKIKAKAVCNGIQVNEFLRRFDTRNEKVVTRLEFHRGLDQLKCDLTCTEVNTLMDHFTASDRPGYIDYCKFSQVVEGAMVQGHLEKSPLASPVRHVPSEATPRSFLNFDERQILMRTLNVLSTYADCNLEEVFKDFDKQVNSGTVTKNQLIRALSVRKIISALNANELDVLFKCFAVGYVAEPKFDYRSFLNALNILRQNKVAVPF</sequence>
<dbReference type="InParanoid" id="A0A7M6UCA4"/>
<protein>
    <recommendedName>
        <fullName evidence="2">EF-hand domain-containing protein</fullName>
    </recommendedName>
</protein>
<dbReference type="SUPFAM" id="SSF47473">
    <property type="entry name" value="EF-hand"/>
    <property type="match status" value="3"/>
</dbReference>
<dbReference type="EnsemblMetazoa" id="NM_001129817">
    <property type="protein sequence ID" value="NP_001123289"/>
    <property type="gene ID" value="LOC100170120"/>
</dbReference>
<reference evidence="3" key="1">
    <citation type="submission" date="2021-01" db="UniProtKB">
        <authorList>
            <consortium name="EnsemblMetazoa"/>
        </authorList>
    </citation>
    <scope>IDENTIFICATION</scope>
</reference>
<dbReference type="GO" id="GO:0005509">
    <property type="term" value="F:calcium ion binding"/>
    <property type="evidence" value="ECO:0007669"/>
    <property type="project" value="InterPro"/>
</dbReference>
<dbReference type="InterPro" id="IPR052603">
    <property type="entry name" value="EFCB6"/>
</dbReference>
<dbReference type="InterPro" id="IPR002048">
    <property type="entry name" value="EF_hand_dom"/>
</dbReference>
<evidence type="ECO:0000259" key="2">
    <source>
        <dbReference type="PROSITE" id="PS50222"/>
    </source>
</evidence>
<evidence type="ECO:0000313" key="4">
    <source>
        <dbReference type="Proteomes" id="UP000002358"/>
    </source>
</evidence>
<dbReference type="Gene3D" id="1.10.238.10">
    <property type="entry name" value="EF-hand"/>
    <property type="match status" value="4"/>
</dbReference>
<dbReference type="GeneID" id="100170120"/>
<dbReference type="AlphaFoldDB" id="A0A7M6UCA4"/>
<dbReference type="RefSeq" id="NP_001123289.2">
    <property type="nucleotide sequence ID" value="NM_001129817.2"/>
</dbReference>
<dbReference type="OrthoDB" id="272072at2759"/>
<dbReference type="PANTHER" id="PTHR20875:SF0">
    <property type="entry name" value="GH12158P"/>
    <property type="match status" value="1"/>
</dbReference>
<name>A0A7M6UCA4_NASVI</name>
<proteinExistence type="predicted"/>
<dbReference type="KEGG" id="nvi:100170120"/>
<dbReference type="PANTHER" id="PTHR20875">
    <property type="entry name" value="EF-HAND CALCIUM-BINDING DOMAIN-CONTAINING PROTEIN 6-RELATED"/>
    <property type="match status" value="1"/>
</dbReference>
<dbReference type="PROSITE" id="PS50222">
    <property type="entry name" value="EF_HAND_2"/>
    <property type="match status" value="1"/>
</dbReference>
<accession>A0A7M6UCA4</accession>